<sequence length="734" mass="82005">MAMALPFTSSQLSWRSTDCSQSLPFLFSRYRLTGPYLLQSCVGSGVRRSANRDCRVFCQSNKTETLQLRRYSPLLESSFVPGNSATVSDEWQAVPDIWRSSAERYGDRVALVDPYHNPASKMTYKELEQSILNFSEGLRAIGIKPDEKIALFADNSCRWLVADQGIMTMGAINVVRGSRSSSEELLQIYNHSESVALVVDNPELFNRIVETFHLKASMRCVILLWGEKSSLAHEGMDGIAVFDYNDIVDMGQKCRKVMLDSHDAKQHYTYEAISLDDIATLVYTSGTTGNPKGVMLTHRNLLHQIKNLWDVVPAKVGDKFLSMLPPWHAYERACEYFIFTFGVEQAYTTIRNLKDDLRQYQPDYLISVPLVYETLYSGIQKQISASSNARKLLVLAFIKVSLVYMKLKRIYEGTYLTRSEAQPSHIVSALDWLFARTAAAILWPIHMLAKKIVYSKVQSAVGIWKAGISGGGSLPSHVDLFFEAIGITVQNGYGLTECSPVIAARRPTCNVLGSVGHPIRHTEFRIVDMETGDVLPPGSRGIVEVKGPQVMKGYYKNSSATQQVLDKEGWFSTGDIGWIAPHHSIGRSRRCGGVIVLDGRAKDTIVLSTGENVEPTVLEEAAMRSSLIQQIVVIGQDQRRLGAIIVPNEEEVLSAARKLSVADSSTADFSNETLKNLIYSEVRKWTSECPFQIGPILIVNEPFTIDNGLMTPTMKVRRDKVAGYYKKEIENLFK</sequence>
<proteinExistence type="predicted"/>
<dbReference type="InterPro" id="IPR042099">
    <property type="entry name" value="ANL_N_sf"/>
</dbReference>
<dbReference type="PANTHER" id="PTHR43813:SF1">
    <property type="entry name" value="ACYL-ACTIVATING ENZYME 16, CHLOROPLASTIC-RELATED"/>
    <property type="match status" value="1"/>
</dbReference>
<reference evidence="3" key="1">
    <citation type="submission" date="2025-08" db="UniProtKB">
        <authorList>
            <consortium name="RefSeq"/>
        </authorList>
    </citation>
    <scope>IDENTIFICATION</scope>
    <source>
        <tissue evidence="3">Young leaves</tissue>
    </source>
</reference>
<dbReference type="Gene3D" id="3.40.50.12780">
    <property type="entry name" value="N-terminal domain of ligase-like"/>
    <property type="match status" value="1"/>
</dbReference>
<evidence type="ECO:0000313" key="2">
    <source>
        <dbReference type="Proteomes" id="UP000504609"/>
    </source>
</evidence>
<dbReference type="InterPro" id="IPR020845">
    <property type="entry name" value="AMP-binding_CS"/>
</dbReference>
<dbReference type="Pfam" id="PF23562">
    <property type="entry name" value="AMP-binding_C_3"/>
    <property type="match status" value="1"/>
</dbReference>
<organism evidence="2 3">
    <name type="scientific">Cucurbita moschata</name>
    <name type="common">Winter crookneck squash</name>
    <name type="synonym">Cucurbita pepo var. moschata</name>
    <dbReference type="NCBI Taxonomy" id="3662"/>
    <lineage>
        <taxon>Eukaryota</taxon>
        <taxon>Viridiplantae</taxon>
        <taxon>Streptophyta</taxon>
        <taxon>Embryophyta</taxon>
        <taxon>Tracheophyta</taxon>
        <taxon>Spermatophyta</taxon>
        <taxon>Magnoliopsida</taxon>
        <taxon>eudicotyledons</taxon>
        <taxon>Gunneridae</taxon>
        <taxon>Pentapetalae</taxon>
        <taxon>rosids</taxon>
        <taxon>fabids</taxon>
        <taxon>Cucurbitales</taxon>
        <taxon>Cucurbitaceae</taxon>
        <taxon>Cucurbiteae</taxon>
        <taxon>Cucurbita</taxon>
    </lineage>
</organism>
<dbReference type="GO" id="GO:0030497">
    <property type="term" value="P:fatty acid elongation"/>
    <property type="evidence" value="ECO:0007669"/>
    <property type="project" value="TreeGrafter"/>
</dbReference>
<keyword evidence="2" id="KW-1185">Reference proteome</keyword>
<dbReference type="Pfam" id="PF00501">
    <property type="entry name" value="AMP-binding"/>
    <property type="match status" value="1"/>
</dbReference>
<evidence type="ECO:0000313" key="3">
    <source>
        <dbReference type="RefSeq" id="XP_022958898.1"/>
    </source>
</evidence>
<name>A0A6J1H4D5_CUCMO</name>
<dbReference type="KEGG" id="cmos:111460048"/>
<dbReference type="InterPro" id="IPR052987">
    <property type="entry name" value="Chloroplast_AMP-bd_Enzymes"/>
</dbReference>
<dbReference type="PANTHER" id="PTHR43813">
    <property type="entry name" value="ACYL-ACTIVATING ENZYME 16, CHLOROPLASTIC-RELATED"/>
    <property type="match status" value="1"/>
</dbReference>
<dbReference type="InterPro" id="IPR000873">
    <property type="entry name" value="AMP-dep_synth/lig_dom"/>
</dbReference>
<dbReference type="GO" id="GO:0009507">
    <property type="term" value="C:chloroplast"/>
    <property type="evidence" value="ECO:0007669"/>
    <property type="project" value="TreeGrafter"/>
</dbReference>
<dbReference type="AlphaFoldDB" id="A0A6J1H4D5"/>
<dbReference type="RefSeq" id="XP_022958898.1">
    <property type="nucleotide sequence ID" value="XM_023103130.1"/>
</dbReference>
<dbReference type="Proteomes" id="UP000504609">
    <property type="component" value="Unplaced"/>
</dbReference>
<protein>
    <submittedName>
        <fullName evidence="3">Probable acyl-activating enzyme 16, chloroplastic isoform X1</fullName>
    </submittedName>
</protein>
<feature type="domain" description="AMP-dependent synthetase/ligase" evidence="1">
    <location>
        <begin position="100"/>
        <end position="555"/>
    </location>
</feature>
<dbReference type="SUPFAM" id="SSF56801">
    <property type="entry name" value="Acetyl-CoA synthetase-like"/>
    <property type="match status" value="1"/>
</dbReference>
<evidence type="ECO:0000259" key="1">
    <source>
        <dbReference type="Pfam" id="PF00501"/>
    </source>
</evidence>
<gene>
    <name evidence="3" type="primary">LOC111460048</name>
</gene>
<accession>A0A6J1H4D5</accession>
<dbReference type="GO" id="GO:0008922">
    <property type="term" value="F:long-chain fatty acid [acyl-carrier-protein] ligase activity"/>
    <property type="evidence" value="ECO:0007669"/>
    <property type="project" value="TreeGrafter"/>
</dbReference>
<dbReference type="GeneID" id="111460048"/>
<dbReference type="PROSITE" id="PS00455">
    <property type="entry name" value="AMP_BINDING"/>
    <property type="match status" value="1"/>
</dbReference>
<dbReference type="CDD" id="cd17640">
    <property type="entry name" value="LC_FACS_like"/>
    <property type="match status" value="1"/>
</dbReference>